<dbReference type="Proteomes" id="UP000829720">
    <property type="component" value="Unassembled WGS sequence"/>
</dbReference>
<dbReference type="EMBL" id="JAERUA010000003">
    <property type="protein sequence ID" value="KAI1902534.1"/>
    <property type="molecule type" value="Genomic_DNA"/>
</dbReference>
<keyword evidence="2" id="KW-1185">Reference proteome</keyword>
<accession>A0A8T3E3I4</accession>
<sequence>MSFLFCCSSCNDSAQTCEERQPLIAAESTRQSRPPAQDMTMQNGRLFAKLTGVPELDGHFADIAETFNQQHEHYVAMTAALRVLRESYGCSNRNGLSECLHKMQEKQNAVQLRLQMKGYDFALVVSDAVPAELQQAQEQIGALCRAVKAIMAAGPRLQGMVSWVLQEEQHLAQRVKEGSPGYQDQLRVEANLRENLQAAVRQKQPHKSLPNILSSMLEWQAVFIVWKGTVLSVIFLCKCCKEPFLPLMTADWD</sequence>
<name>A0A8T3E3I4_9TELE</name>
<dbReference type="OrthoDB" id="9890799at2759"/>
<evidence type="ECO:0000313" key="1">
    <source>
        <dbReference type="EMBL" id="KAI1902534.1"/>
    </source>
</evidence>
<gene>
    <name evidence="1" type="ORF">AGOR_G00045740</name>
</gene>
<evidence type="ECO:0000313" key="2">
    <source>
        <dbReference type="Proteomes" id="UP000829720"/>
    </source>
</evidence>
<reference evidence="1" key="1">
    <citation type="submission" date="2021-01" db="EMBL/GenBank/DDBJ databases">
        <authorList>
            <person name="Zahm M."/>
            <person name="Roques C."/>
            <person name="Cabau C."/>
            <person name="Klopp C."/>
            <person name="Donnadieu C."/>
            <person name="Jouanno E."/>
            <person name="Lampietro C."/>
            <person name="Louis A."/>
            <person name="Herpin A."/>
            <person name="Echchiki A."/>
            <person name="Berthelot C."/>
            <person name="Parey E."/>
            <person name="Roest-Crollius H."/>
            <person name="Braasch I."/>
            <person name="Postlethwait J."/>
            <person name="Bobe J."/>
            <person name="Montfort J."/>
            <person name="Bouchez O."/>
            <person name="Begum T."/>
            <person name="Mejri S."/>
            <person name="Adams A."/>
            <person name="Chen W.-J."/>
            <person name="Guiguen Y."/>
        </authorList>
    </citation>
    <scope>NUCLEOTIDE SEQUENCE</scope>
    <source>
        <tissue evidence="1">Blood</tissue>
    </source>
</reference>
<proteinExistence type="predicted"/>
<dbReference type="AlphaFoldDB" id="A0A8T3E3I4"/>
<organism evidence="1 2">
    <name type="scientific">Albula goreensis</name>
    <dbReference type="NCBI Taxonomy" id="1534307"/>
    <lineage>
        <taxon>Eukaryota</taxon>
        <taxon>Metazoa</taxon>
        <taxon>Chordata</taxon>
        <taxon>Craniata</taxon>
        <taxon>Vertebrata</taxon>
        <taxon>Euteleostomi</taxon>
        <taxon>Actinopterygii</taxon>
        <taxon>Neopterygii</taxon>
        <taxon>Teleostei</taxon>
        <taxon>Albuliformes</taxon>
        <taxon>Albulidae</taxon>
        <taxon>Albula</taxon>
    </lineage>
</organism>
<comment type="caution">
    <text evidence="1">The sequence shown here is derived from an EMBL/GenBank/DDBJ whole genome shotgun (WGS) entry which is preliminary data.</text>
</comment>
<protein>
    <submittedName>
        <fullName evidence="1">Uncharacterized protein</fullName>
    </submittedName>
</protein>